<evidence type="ECO:0000313" key="20">
    <source>
        <dbReference type="Proteomes" id="UP000239471"/>
    </source>
</evidence>
<evidence type="ECO:0000256" key="13">
    <source>
        <dbReference type="ARBA" id="ARBA00071271"/>
    </source>
</evidence>
<comment type="cofactor">
    <cofactor evidence="2">
        <name>Zn(2+)</name>
        <dbReference type="ChEBI" id="CHEBI:29105"/>
    </cofactor>
</comment>
<keyword evidence="19" id="KW-0224">Dipeptidase</keyword>
<keyword evidence="20" id="KW-1185">Reference proteome</keyword>
<name>A0A2T0BF05_9CLOT</name>
<evidence type="ECO:0000256" key="3">
    <source>
        <dbReference type="ARBA" id="ARBA00022670"/>
    </source>
</evidence>
<evidence type="ECO:0000256" key="5">
    <source>
        <dbReference type="ARBA" id="ARBA00022801"/>
    </source>
</evidence>
<dbReference type="InterPro" id="IPR036264">
    <property type="entry name" value="Bact_exopeptidase_dim_dom"/>
</dbReference>
<evidence type="ECO:0000256" key="14">
    <source>
        <dbReference type="ARBA" id="ARBA00075285"/>
    </source>
</evidence>
<keyword evidence="7" id="KW-0482">Metalloprotease</keyword>
<dbReference type="AlphaFoldDB" id="A0A2T0BF05"/>
<dbReference type="PIRSF" id="PIRSF016599">
    <property type="entry name" value="Xaa-His_dipept"/>
    <property type="match status" value="1"/>
</dbReference>
<evidence type="ECO:0000256" key="9">
    <source>
        <dbReference type="ARBA" id="ARBA00036421"/>
    </source>
</evidence>
<evidence type="ECO:0000256" key="4">
    <source>
        <dbReference type="ARBA" id="ARBA00022723"/>
    </source>
</evidence>
<dbReference type="PANTHER" id="PTHR43501">
    <property type="entry name" value="CYTOSOL NON-SPECIFIC DIPEPTIDASE"/>
    <property type="match status" value="1"/>
</dbReference>
<dbReference type="NCBIfam" id="TIGR01893">
    <property type="entry name" value="aa-his-dipept"/>
    <property type="match status" value="1"/>
</dbReference>
<evidence type="ECO:0000256" key="17">
    <source>
        <dbReference type="ARBA" id="ARBA00078074"/>
    </source>
</evidence>
<dbReference type="CDD" id="cd03890">
    <property type="entry name" value="M20_pepD"/>
    <property type="match status" value="1"/>
</dbReference>
<feature type="domain" description="Peptidase M20 dimerisation" evidence="18">
    <location>
        <begin position="205"/>
        <end position="290"/>
    </location>
</feature>
<evidence type="ECO:0000256" key="7">
    <source>
        <dbReference type="ARBA" id="ARBA00023049"/>
    </source>
</evidence>
<dbReference type="GO" id="GO:0046872">
    <property type="term" value="F:metal ion binding"/>
    <property type="evidence" value="ECO:0007669"/>
    <property type="project" value="UniProtKB-KW"/>
</dbReference>
<dbReference type="PRINTS" id="PR00934">
    <property type="entry name" value="XHISDIPTASE"/>
</dbReference>
<dbReference type="RefSeq" id="WP_106059765.1">
    <property type="nucleotide sequence ID" value="NZ_PVXQ01000016.1"/>
</dbReference>
<evidence type="ECO:0000256" key="2">
    <source>
        <dbReference type="ARBA" id="ARBA00001947"/>
    </source>
</evidence>
<reference evidence="19 20" key="1">
    <citation type="submission" date="2018-03" db="EMBL/GenBank/DDBJ databases">
        <title>Genome sequence of Clostridium vincentii DSM 10228.</title>
        <authorList>
            <person name="Poehlein A."/>
            <person name="Daniel R."/>
        </authorList>
    </citation>
    <scope>NUCLEOTIDE SEQUENCE [LARGE SCALE GENOMIC DNA]</scope>
    <source>
        <strain evidence="19 20">DSM 10228</strain>
    </source>
</reference>
<dbReference type="PANTHER" id="PTHR43501:SF1">
    <property type="entry name" value="CYTOSOL NON-SPECIFIC DIPEPTIDASE"/>
    <property type="match status" value="1"/>
</dbReference>
<dbReference type="InterPro" id="IPR001160">
    <property type="entry name" value="Peptidase_M20C"/>
</dbReference>
<proteinExistence type="inferred from homology"/>
<evidence type="ECO:0000256" key="8">
    <source>
        <dbReference type="ARBA" id="ARBA00023285"/>
    </source>
</evidence>
<dbReference type="FunFam" id="3.40.630.10:FF:000072">
    <property type="entry name" value="Aminoacyl-histidine dipeptidase"/>
    <property type="match status" value="1"/>
</dbReference>
<evidence type="ECO:0000313" key="19">
    <source>
        <dbReference type="EMBL" id="PRR82448.1"/>
    </source>
</evidence>
<dbReference type="GO" id="GO:0006508">
    <property type="term" value="P:proteolysis"/>
    <property type="evidence" value="ECO:0007669"/>
    <property type="project" value="UniProtKB-KW"/>
</dbReference>
<keyword evidence="3" id="KW-0645">Protease</keyword>
<dbReference type="FunFam" id="3.40.630.10:FF:000015">
    <property type="entry name" value="Aminoacyl-histidine dipeptidase PepD"/>
    <property type="match status" value="1"/>
</dbReference>
<dbReference type="EMBL" id="PVXQ01000016">
    <property type="protein sequence ID" value="PRR82448.1"/>
    <property type="molecule type" value="Genomic_DNA"/>
</dbReference>
<dbReference type="Proteomes" id="UP000239471">
    <property type="component" value="Unassembled WGS sequence"/>
</dbReference>
<keyword evidence="8" id="KW-0170">Cobalt</keyword>
<evidence type="ECO:0000256" key="16">
    <source>
        <dbReference type="ARBA" id="ARBA00077688"/>
    </source>
</evidence>
<evidence type="ECO:0000256" key="1">
    <source>
        <dbReference type="ARBA" id="ARBA00001941"/>
    </source>
</evidence>
<evidence type="ECO:0000256" key="10">
    <source>
        <dbReference type="ARBA" id="ARBA00038976"/>
    </source>
</evidence>
<evidence type="ECO:0000256" key="11">
    <source>
        <dbReference type="ARBA" id="ARBA00044252"/>
    </source>
</evidence>
<dbReference type="OrthoDB" id="9773892at2"/>
<evidence type="ECO:0000256" key="15">
    <source>
        <dbReference type="ARBA" id="ARBA00076004"/>
    </source>
</evidence>
<dbReference type="Pfam" id="PF01546">
    <property type="entry name" value="Peptidase_M20"/>
    <property type="match status" value="1"/>
</dbReference>
<dbReference type="GO" id="GO:0005829">
    <property type="term" value="C:cytosol"/>
    <property type="evidence" value="ECO:0007669"/>
    <property type="project" value="TreeGrafter"/>
</dbReference>
<comment type="catalytic activity">
    <reaction evidence="9">
        <text>Hydrolysis of dipeptides, preferentially hydrophobic dipeptides including prolyl amino acids.</text>
        <dbReference type="EC" id="3.4.13.18"/>
    </reaction>
</comment>
<comment type="caution">
    <text evidence="19">The sequence shown here is derived from an EMBL/GenBank/DDBJ whole genome shotgun (WGS) entry which is preliminary data.</text>
</comment>
<dbReference type="Gene3D" id="3.40.630.10">
    <property type="entry name" value="Zn peptidases"/>
    <property type="match status" value="2"/>
</dbReference>
<dbReference type="Pfam" id="PF07687">
    <property type="entry name" value="M20_dimer"/>
    <property type="match status" value="1"/>
</dbReference>
<dbReference type="GO" id="GO:0070573">
    <property type="term" value="F:metallodipeptidase activity"/>
    <property type="evidence" value="ECO:0007669"/>
    <property type="project" value="TreeGrafter"/>
</dbReference>
<gene>
    <name evidence="19" type="primary">pepD</name>
    <name evidence="19" type="ORF">CLVI_17880</name>
</gene>
<comment type="similarity">
    <text evidence="12">Belongs to the peptidase M20C family.</text>
</comment>
<evidence type="ECO:0000259" key="18">
    <source>
        <dbReference type="Pfam" id="PF07687"/>
    </source>
</evidence>
<keyword evidence="4" id="KW-0479">Metal-binding</keyword>
<keyword evidence="6" id="KW-0862">Zinc</keyword>
<dbReference type="SUPFAM" id="SSF53187">
    <property type="entry name" value="Zn-dependent exopeptidases"/>
    <property type="match status" value="1"/>
</dbReference>
<organism evidence="19 20">
    <name type="scientific">Clostridium vincentii</name>
    <dbReference type="NCBI Taxonomy" id="52704"/>
    <lineage>
        <taxon>Bacteria</taxon>
        <taxon>Bacillati</taxon>
        <taxon>Bacillota</taxon>
        <taxon>Clostridia</taxon>
        <taxon>Eubacteriales</taxon>
        <taxon>Clostridiaceae</taxon>
        <taxon>Clostridium</taxon>
    </lineage>
</organism>
<evidence type="ECO:0000256" key="12">
    <source>
        <dbReference type="ARBA" id="ARBA00061423"/>
    </source>
</evidence>
<dbReference type="InterPro" id="IPR011650">
    <property type="entry name" value="Peptidase_M20_dimer"/>
</dbReference>
<dbReference type="InterPro" id="IPR002933">
    <property type="entry name" value="Peptidase_M20"/>
</dbReference>
<sequence>MKNLQNSKATLVFKYFQEISDIPRGSGNEKQISDYLADFANKLGLEVIQDKALNIIIKKPATKGYEQAPTVIIQGHMDMVCEKNIGTDHDFEKDPLKLEIKGDKIYAKGTTLGADDGIAVAYAMAILTGDKIEHPALEVLITTDEEAGMTGAIEVSKDDIKGKILINLDTEEEGFLLVSSAGGIRTSSCIKVELESMEDEKIFHIEVRGLRGGHSGSDIHKGRGNANKLLGRVLQETLDNISLNLVSISGGSKNNAIPREADAFITVREKEEEKLFKIVNNFNEIFKNEFQAQDSGVIVSIKEEKSIFKNKFTNKCTEKVINLLYLYPNGVNTMSANIDGLTESSTNLGVLGIKNNEVEFDSAVRSSVPSLKEDIVSRMKLITEIIGGTFTTNAGYPAWEYKKDSKIRELCIDVYKKHYNEDPQVYAIHAGVECGLFEEILGSLDMISFGPDIMDAHTPQETLSISSTERVWEYLVKVLKNIDNNY</sequence>
<evidence type="ECO:0000256" key="6">
    <source>
        <dbReference type="ARBA" id="ARBA00022833"/>
    </source>
</evidence>
<dbReference type="EC" id="3.4.13.18" evidence="10"/>
<dbReference type="SUPFAM" id="SSF55031">
    <property type="entry name" value="Bacterial exopeptidase dimerisation domain"/>
    <property type="match status" value="1"/>
</dbReference>
<accession>A0A2T0BF05</accession>
<comment type="cofactor">
    <cofactor evidence="1">
        <name>Co(2+)</name>
        <dbReference type="ChEBI" id="CHEBI:48828"/>
    </cofactor>
</comment>
<protein>
    <recommendedName>
        <fullName evidence="13">Cytosol non-specific dipeptidase</fullName>
        <ecNumber evidence="10">3.4.13.18</ecNumber>
    </recommendedName>
    <alternativeName>
        <fullName evidence="16">Aminoacyl-histidine dipeptidase</fullName>
    </alternativeName>
    <alternativeName>
        <fullName evidence="15">Beta-alanyl-histidine dipeptidase</fullName>
    </alternativeName>
    <alternativeName>
        <fullName evidence="14">Carnosinase</fullName>
    </alternativeName>
    <alternativeName>
        <fullName evidence="11">Peptidase D</fullName>
    </alternativeName>
    <alternativeName>
        <fullName evidence="17">Xaa-His dipeptidase</fullName>
    </alternativeName>
</protein>
<keyword evidence="5 19" id="KW-0378">Hydrolase</keyword>